<evidence type="ECO:0000256" key="3">
    <source>
        <dbReference type="ARBA" id="ARBA00022692"/>
    </source>
</evidence>
<evidence type="ECO:0000313" key="9">
    <source>
        <dbReference type="Proteomes" id="UP000233837"/>
    </source>
</evidence>
<reference evidence="8 9" key="1">
    <citation type="journal article" date="2016" name="Sci. Rep.">
        <title>The Dendrobium catenatum Lindl. genome sequence provides insights into polysaccharide synthase, floral development and adaptive evolution.</title>
        <authorList>
            <person name="Zhang G.Q."/>
            <person name="Xu Q."/>
            <person name="Bian C."/>
            <person name="Tsai W.C."/>
            <person name="Yeh C.M."/>
            <person name="Liu K.W."/>
            <person name="Yoshida K."/>
            <person name="Zhang L.S."/>
            <person name="Chang S.B."/>
            <person name="Chen F."/>
            <person name="Shi Y."/>
            <person name="Su Y.Y."/>
            <person name="Zhang Y.Q."/>
            <person name="Chen L.J."/>
            <person name="Yin Y."/>
            <person name="Lin M."/>
            <person name="Huang H."/>
            <person name="Deng H."/>
            <person name="Wang Z.W."/>
            <person name="Zhu S.L."/>
            <person name="Zhao X."/>
            <person name="Deng C."/>
            <person name="Niu S.C."/>
            <person name="Huang J."/>
            <person name="Wang M."/>
            <person name="Liu G.H."/>
            <person name="Yang H.J."/>
            <person name="Xiao X.J."/>
            <person name="Hsiao Y.Y."/>
            <person name="Wu W.L."/>
            <person name="Chen Y.Y."/>
            <person name="Mitsuda N."/>
            <person name="Ohme-Takagi M."/>
            <person name="Luo Y.B."/>
            <person name="Van de Peer Y."/>
            <person name="Liu Z.J."/>
        </authorList>
    </citation>
    <scope>NUCLEOTIDE SEQUENCE [LARGE SCALE GENOMIC DNA]</scope>
    <source>
        <tissue evidence="8">The whole plant</tissue>
    </source>
</reference>
<keyword evidence="9" id="KW-1185">Reference proteome</keyword>
<evidence type="ECO:0000256" key="5">
    <source>
        <dbReference type="ARBA" id="ARBA00023136"/>
    </source>
</evidence>
<sequence>MATRDRPPRRARPGPWPPAGGAAAGPTEGVPPPLSWAKRTGFKGRVSGESNASSSGQIALPKPKEAESNVDLESGKSHVLPTPPVLPSLPVGAPAVTNGQQVPVPVDPMARKRRDSDGGGAGQGQKVVGAGQNGQHRSEPPVLPKQRREEEANALPPVREDDNGVASRQSHIKYELRETPGLVPIVLYGIQHYLSILGSLVLIPLVIVPAMGGTSEDTAAVVSTVLFISGVTTLLHTFFGTRLPLIQGPSFVYLAPALAIINSPEFQGLNGNWEH</sequence>
<feature type="compositionally biased region" description="Low complexity" evidence="6">
    <location>
        <begin position="19"/>
        <end position="28"/>
    </location>
</feature>
<evidence type="ECO:0000256" key="7">
    <source>
        <dbReference type="SAM" id="Phobius"/>
    </source>
</evidence>
<protein>
    <submittedName>
        <fullName evidence="8">Nucleobase-ascorbate transporter 12</fullName>
    </submittedName>
</protein>
<dbReference type="EMBL" id="KZ502996">
    <property type="protein sequence ID" value="PKU69809.1"/>
    <property type="molecule type" value="Genomic_DNA"/>
</dbReference>
<accession>A0A2I0W2C2</accession>
<gene>
    <name evidence="8" type="primary">NAT12</name>
    <name evidence="8" type="ORF">MA16_Dca026628</name>
</gene>
<feature type="transmembrane region" description="Helical" evidence="7">
    <location>
        <begin position="219"/>
        <end position="239"/>
    </location>
</feature>
<keyword evidence="4 7" id="KW-1133">Transmembrane helix</keyword>
<dbReference type="STRING" id="906689.A0A2I0W2C2"/>
<dbReference type="Pfam" id="PF00860">
    <property type="entry name" value="Xan_ur_permease"/>
    <property type="match status" value="1"/>
</dbReference>
<feature type="compositionally biased region" description="Polar residues" evidence="6">
    <location>
        <begin position="48"/>
        <end position="57"/>
    </location>
</feature>
<evidence type="ECO:0000256" key="6">
    <source>
        <dbReference type="SAM" id="MobiDB-lite"/>
    </source>
</evidence>
<comment type="subcellular location">
    <subcellularLocation>
        <location evidence="1">Membrane</location>
        <topology evidence="1">Multi-pass membrane protein</topology>
    </subcellularLocation>
</comment>
<keyword evidence="3 7" id="KW-0812">Transmembrane</keyword>
<evidence type="ECO:0000256" key="2">
    <source>
        <dbReference type="ARBA" id="ARBA00008821"/>
    </source>
</evidence>
<dbReference type="PANTHER" id="PTHR11119">
    <property type="entry name" value="XANTHINE-URACIL / VITAMIN C PERMEASE FAMILY MEMBER"/>
    <property type="match status" value="1"/>
</dbReference>
<dbReference type="GO" id="GO:0022857">
    <property type="term" value="F:transmembrane transporter activity"/>
    <property type="evidence" value="ECO:0007669"/>
    <property type="project" value="InterPro"/>
</dbReference>
<evidence type="ECO:0000313" key="8">
    <source>
        <dbReference type="EMBL" id="PKU69809.1"/>
    </source>
</evidence>
<feature type="transmembrane region" description="Helical" evidence="7">
    <location>
        <begin position="182"/>
        <end position="207"/>
    </location>
</feature>
<dbReference type="AlphaFoldDB" id="A0A2I0W2C2"/>
<proteinExistence type="inferred from homology"/>
<keyword evidence="5 7" id="KW-0472">Membrane</keyword>
<evidence type="ECO:0000256" key="1">
    <source>
        <dbReference type="ARBA" id="ARBA00004141"/>
    </source>
</evidence>
<dbReference type="InterPro" id="IPR006043">
    <property type="entry name" value="NCS2"/>
</dbReference>
<feature type="region of interest" description="Disordered" evidence="6">
    <location>
        <begin position="1"/>
        <end position="166"/>
    </location>
</feature>
<name>A0A2I0W2C2_9ASPA</name>
<evidence type="ECO:0000256" key="4">
    <source>
        <dbReference type="ARBA" id="ARBA00022989"/>
    </source>
</evidence>
<dbReference type="GO" id="GO:0016020">
    <property type="term" value="C:membrane"/>
    <property type="evidence" value="ECO:0007669"/>
    <property type="project" value="UniProtKB-SubCell"/>
</dbReference>
<dbReference type="Proteomes" id="UP000233837">
    <property type="component" value="Unassembled WGS sequence"/>
</dbReference>
<reference evidence="8 9" key="2">
    <citation type="journal article" date="2017" name="Nature">
        <title>The Apostasia genome and the evolution of orchids.</title>
        <authorList>
            <person name="Zhang G.Q."/>
            <person name="Liu K.W."/>
            <person name="Li Z."/>
            <person name="Lohaus R."/>
            <person name="Hsiao Y.Y."/>
            <person name="Niu S.C."/>
            <person name="Wang J.Y."/>
            <person name="Lin Y.C."/>
            <person name="Xu Q."/>
            <person name="Chen L.J."/>
            <person name="Yoshida K."/>
            <person name="Fujiwara S."/>
            <person name="Wang Z.W."/>
            <person name="Zhang Y.Q."/>
            <person name="Mitsuda N."/>
            <person name="Wang M."/>
            <person name="Liu G.H."/>
            <person name="Pecoraro L."/>
            <person name="Huang H.X."/>
            <person name="Xiao X.J."/>
            <person name="Lin M."/>
            <person name="Wu X.Y."/>
            <person name="Wu W.L."/>
            <person name="Chen Y.Y."/>
            <person name="Chang S.B."/>
            <person name="Sakamoto S."/>
            <person name="Ohme-Takagi M."/>
            <person name="Yagi M."/>
            <person name="Zeng S.J."/>
            <person name="Shen C.Y."/>
            <person name="Yeh C.M."/>
            <person name="Luo Y.B."/>
            <person name="Tsai W.C."/>
            <person name="Van de Peer Y."/>
            <person name="Liu Z.J."/>
        </authorList>
    </citation>
    <scope>NUCLEOTIDE SEQUENCE [LARGE SCALE GENOMIC DNA]</scope>
    <source>
        <tissue evidence="8">The whole plant</tissue>
    </source>
</reference>
<organism evidence="8 9">
    <name type="scientific">Dendrobium catenatum</name>
    <dbReference type="NCBI Taxonomy" id="906689"/>
    <lineage>
        <taxon>Eukaryota</taxon>
        <taxon>Viridiplantae</taxon>
        <taxon>Streptophyta</taxon>
        <taxon>Embryophyta</taxon>
        <taxon>Tracheophyta</taxon>
        <taxon>Spermatophyta</taxon>
        <taxon>Magnoliopsida</taxon>
        <taxon>Liliopsida</taxon>
        <taxon>Asparagales</taxon>
        <taxon>Orchidaceae</taxon>
        <taxon>Epidendroideae</taxon>
        <taxon>Malaxideae</taxon>
        <taxon>Dendrobiinae</taxon>
        <taxon>Dendrobium</taxon>
    </lineage>
</organism>
<feature type="compositionally biased region" description="Low complexity" evidence="6">
    <location>
        <begin position="124"/>
        <end position="135"/>
    </location>
</feature>
<comment type="similarity">
    <text evidence="2">Belongs to the nucleobase:cation symporter-2 (NCS2) (TC 2.A.40) family.</text>
</comment>